<dbReference type="GO" id="GO:1902201">
    <property type="term" value="P:negative regulation of bacterial-type flagellum-dependent cell motility"/>
    <property type="evidence" value="ECO:0007669"/>
    <property type="project" value="TreeGrafter"/>
</dbReference>
<dbReference type="InterPro" id="IPR015943">
    <property type="entry name" value="WD40/YVTN_repeat-like_dom_sf"/>
</dbReference>
<feature type="chain" id="PRO_5016087620" description="diguanylate cyclase" evidence="4">
    <location>
        <begin position="22"/>
        <end position="1010"/>
    </location>
</feature>
<dbReference type="PANTHER" id="PTHR45138">
    <property type="entry name" value="REGULATORY COMPONENTS OF SENSORY TRANSDUCTION SYSTEM"/>
    <property type="match status" value="1"/>
</dbReference>
<dbReference type="NCBIfam" id="TIGR00254">
    <property type="entry name" value="GGDEF"/>
    <property type="match status" value="1"/>
</dbReference>
<evidence type="ECO:0000259" key="5">
    <source>
        <dbReference type="PROSITE" id="PS50887"/>
    </source>
</evidence>
<keyword evidence="4" id="KW-0732">Signal</keyword>
<feature type="domain" description="GGDEF" evidence="5">
    <location>
        <begin position="868"/>
        <end position="1000"/>
    </location>
</feature>
<evidence type="ECO:0000313" key="6">
    <source>
        <dbReference type="EMBL" id="PZO78589.1"/>
    </source>
</evidence>
<dbReference type="GO" id="GO:0005886">
    <property type="term" value="C:plasma membrane"/>
    <property type="evidence" value="ECO:0007669"/>
    <property type="project" value="TreeGrafter"/>
</dbReference>
<dbReference type="PANTHER" id="PTHR45138:SF9">
    <property type="entry name" value="DIGUANYLATE CYCLASE DGCM-RELATED"/>
    <property type="match status" value="1"/>
</dbReference>
<comment type="catalytic activity">
    <reaction evidence="2">
        <text>2 GTP = 3',3'-c-di-GMP + 2 diphosphate</text>
        <dbReference type="Rhea" id="RHEA:24898"/>
        <dbReference type="ChEBI" id="CHEBI:33019"/>
        <dbReference type="ChEBI" id="CHEBI:37565"/>
        <dbReference type="ChEBI" id="CHEBI:58805"/>
        <dbReference type="EC" id="2.7.7.65"/>
    </reaction>
</comment>
<evidence type="ECO:0000256" key="1">
    <source>
        <dbReference type="ARBA" id="ARBA00012528"/>
    </source>
</evidence>
<comment type="caution">
    <text evidence="6">The sequence shown here is derived from an EMBL/GenBank/DDBJ whole genome shotgun (WGS) entry which is preliminary data.</text>
</comment>
<dbReference type="SUPFAM" id="SSF63829">
    <property type="entry name" value="Calcium-dependent phosphotriesterase"/>
    <property type="match status" value="3"/>
</dbReference>
<dbReference type="InterPro" id="IPR043128">
    <property type="entry name" value="Rev_trsase/Diguanyl_cyclase"/>
</dbReference>
<dbReference type="Pfam" id="PF07494">
    <property type="entry name" value="Reg_prop"/>
    <property type="match status" value="2"/>
</dbReference>
<dbReference type="FunFam" id="3.30.70.270:FF:000001">
    <property type="entry name" value="Diguanylate cyclase domain protein"/>
    <property type="match status" value="1"/>
</dbReference>
<evidence type="ECO:0000256" key="4">
    <source>
        <dbReference type="SAM" id="SignalP"/>
    </source>
</evidence>
<protein>
    <recommendedName>
        <fullName evidence="1">diguanylate cyclase</fullName>
        <ecNumber evidence="1">2.7.7.65</ecNumber>
    </recommendedName>
</protein>
<dbReference type="Gene3D" id="2.130.10.10">
    <property type="entry name" value="YVTN repeat-like/Quinoprotein amine dehydrogenase"/>
    <property type="match status" value="2"/>
</dbReference>
<dbReference type="InterPro" id="IPR029787">
    <property type="entry name" value="Nucleotide_cyclase"/>
</dbReference>
<dbReference type="EMBL" id="QFNF01000011">
    <property type="protein sequence ID" value="PZO78589.1"/>
    <property type="molecule type" value="Genomic_DNA"/>
</dbReference>
<dbReference type="InterPro" id="IPR011110">
    <property type="entry name" value="Reg_prop"/>
</dbReference>
<dbReference type="GO" id="GO:0052621">
    <property type="term" value="F:diguanylate cyclase activity"/>
    <property type="evidence" value="ECO:0007669"/>
    <property type="project" value="UniProtKB-EC"/>
</dbReference>
<feature type="transmembrane region" description="Helical" evidence="3">
    <location>
        <begin position="783"/>
        <end position="804"/>
    </location>
</feature>
<dbReference type="InterPro" id="IPR000160">
    <property type="entry name" value="GGDEF_dom"/>
</dbReference>
<dbReference type="GO" id="GO:0043709">
    <property type="term" value="P:cell adhesion involved in single-species biofilm formation"/>
    <property type="evidence" value="ECO:0007669"/>
    <property type="project" value="TreeGrafter"/>
</dbReference>
<dbReference type="Pfam" id="PF00990">
    <property type="entry name" value="GGDEF"/>
    <property type="match status" value="1"/>
</dbReference>
<dbReference type="SMART" id="SM00267">
    <property type="entry name" value="GGDEF"/>
    <property type="match status" value="1"/>
</dbReference>
<keyword evidence="3" id="KW-1133">Transmembrane helix</keyword>
<dbReference type="Pfam" id="PF07495">
    <property type="entry name" value="Y_Y_Y"/>
    <property type="match status" value="1"/>
</dbReference>
<feature type="signal peptide" evidence="4">
    <location>
        <begin position="1"/>
        <end position="21"/>
    </location>
</feature>
<keyword evidence="3" id="KW-0472">Membrane</keyword>
<reference evidence="6 7" key="1">
    <citation type="submission" date="2017-08" db="EMBL/GenBank/DDBJ databases">
        <title>Infants hospitalized years apart are colonized by the same room-sourced microbial strains.</title>
        <authorList>
            <person name="Brooks B."/>
            <person name="Olm M.R."/>
            <person name="Firek B.A."/>
            <person name="Baker R."/>
            <person name="Thomas B.C."/>
            <person name="Morowitz M.J."/>
            <person name="Banfield J.F."/>
        </authorList>
    </citation>
    <scope>NUCLEOTIDE SEQUENCE [LARGE SCALE GENOMIC DNA]</scope>
    <source>
        <strain evidence="6">S2_018_000_R3_110</strain>
    </source>
</reference>
<evidence type="ECO:0000256" key="3">
    <source>
        <dbReference type="SAM" id="Phobius"/>
    </source>
</evidence>
<dbReference type="EC" id="2.7.7.65" evidence="1"/>
<dbReference type="PROSITE" id="PS50887">
    <property type="entry name" value="GGDEF"/>
    <property type="match status" value="1"/>
</dbReference>
<dbReference type="InterPro" id="IPR050469">
    <property type="entry name" value="Diguanylate_Cyclase"/>
</dbReference>
<evidence type="ECO:0000256" key="2">
    <source>
        <dbReference type="ARBA" id="ARBA00034247"/>
    </source>
</evidence>
<gene>
    <name evidence="6" type="ORF">DI632_06430</name>
</gene>
<accession>A0A2W4ZF19</accession>
<dbReference type="Gene3D" id="3.30.70.270">
    <property type="match status" value="1"/>
</dbReference>
<dbReference type="SUPFAM" id="SSF55073">
    <property type="entry name" value="Nucleotide cyclase"/>
    <property type="match status" value="1"/>
</dbReference>
<dbReference type="InterPro" id="IPR013783">
    <property type="entry name" value="Ig-like_fold"/>
</dbReference>
<dbReference type="Proteomes" id="UP000248614">
    <property type="component" value="Unassembled WGS sequence"/>
</dbReference>
<keyword evidence="3" id="KW-0812">Transmembrane</keyword>
<name>A0A2W4ZF19_9SPHN</name>
<dbReference type="AlphaFoldDB" id="A0A2W4ZF19"/>
<dbReference type="CDD" id="cd01949">
    <property type="entry name" value="GGDEF"/>
    <property type="match status" value="1"/>
</dbReference>
<evidence type="ECO:0000313" key="7">
    <source>
        <dbReference type="Proteomes" id="UP000248614"/>
    </source>
</evidence>
<dbReference type="Gene3D" id="2.60.40.10">
    <property type="entry name" value="Immunoglobulins"/>
    <property type="match status" value="1"/>
</dbReference>
<dbReference type="InterPro" id="IPR011123">
    <property type="entry name" value="Y_Y_Y"/>
</dbReference>
<sequence>MRHLVLLFLLLTGLGPGAATAASVAGDEWSDWRTPRFQTLDGSAGLPHATTTAIVQGSDGLMWIGTRGGLARYDGQRLKIFRQSAADIGNLPDNYIRALFPLSDGGILVGTHVGGVVRYDPVSNSFVDVPGAGGVGQGTRIMAFASDHRGEAMIASDHGVFHYDAARHRVQPVTPPGSALAGGAFAVHVDADGTIHAGGDAGLFVRRKGARDFVQVATPGIGDVWAIARDTAGRLWIGTGSRGIYVQLRNGRFVQPRPLAGDAPQIGHRTIRAFATGADGVVWAGTDGVGVLRIATRGGFAVRVMRNAPANRGSLAGDTVRDLLIDRTGRLWAATEVGASQADPDMDAIFTIANAMPDPRQSLADRNVRGVMVDRSDRIWVGMSNGLIDRVDRVAGVVRHLRLDGSHAGQDIKAFAERPDRTILAGGRGIVAIDPDTLAKRTLPLPELGDLPVISLAWVDRRLLIGTYKGLFVRDERTGRMRHYRHVDGDDATLANNEVINIVDAPGGGVWIATPGGVNRFDPATGRFATYRHRPGDPTSLPQDYTGSIVPLADTLWIGTYGGVARGARAGDRWRFHAINEARGLANDNVAALQADRAGRLWSTGASGISVIDPQRERVLVVSRRDGLASDTFNQRVAAITRGGDLLFGGTGGLLVLRPERMLAVRPAAAATLVPTEIEEDGRAIPIDPLAGRHSIRSDGRAIRIGFAMTDYAAPEEIRYRYRLRGFDENWVAVPSATPATAIYTNVPGGDYVLELQAQIPGVHPRGVTTTVDLLVSRAWHEWWPVRLALVLLAGLAVFGIVQLRTVVLRRRTRALETVIGQRTQELRTANVTLERLASTDPLTGLANRRTMMTMLEAVRENAMRAGRPYAVAMIDIDHFKRINDAHGHQIGDLVIEAVAGRIAGSVRAHDCVARYGGEEIAILFADAAPQDAWTITERLREEIARTPIDARGVSVVVTVSAGIAAAGADTTPAAMLHQADQALYRAKRAGRNRVELADTTDVGAASADA</sequence>
<organism evidence="6 7">
    <name type="scientific">Sphingomonas hengshuiensis</name>
    <dbReference type="NCBI Taxonomy" id="1609977"/>
    <lineage>
        <taxon>Bacteria</taxon>
        <taxon>Pseudomonadati</taxon>
        <taxon>Pseudomonadota</taxon>
        <taxon>Alphaproteobacteria</taxon>
        <taxon>Sphingomonadales</taxon>
        <taxon>Sphingomonadaceae</taxon>
        <taxon>Sphingomonas</taxon>
    </lineage>
</organism>
<proteinExistence type="predicted"/>